<feature type="signal peptide" evidence="1">
    <location>
        <begin position="1"/>
        <end position="20"/>
    </location>
</feature>
<evidence type="ECO:0000313" key="2">
    <source>
        <dbReference type="EMBL" id="KAK3949259.1"/>
    </source>
</evidence>
<proteinExistence type="predicted"/>
<organism evidence="2 3">
    <name type="scientific">Pseudoneurospora amorphoporcata</name>
    <dbReference type="NCBI Taxonomy" id="241081"/>
    <lineage>
        <taxon>Eukaryota</taxon>
        <taxon>Fungi</taxon>
        <taxon>Dikarya</taxon>
        <taxon>Ascomycota</taxon>
        <taxon>Pezizomycotina</taxon>
        <taxon>Sordariomycetes</taxon>
        <taxon>Sordariomycetidae</taxon>
        <taxon>Sordariales</taxon>
        <taxon>Sordariaceae</taxon>
        <taxon>Pseudoneurospora</taxon>
    </lineage>
</organism>
<sequence length="128" mass="14066">MKFTTSAAVLLATGITTITAMPWSSKAKNPSSVFEEDITLRIEVVPKMNQQHQNQNPLFSAAAAKKSPKQDLASFLEHNYGDGGDAKAEICWMLCASEEIRCPEGWHSKQLGDCWTCCKTAENDSVDL</sequence>
<evidence type="ECO:0000313" key="3">
    <source>
        <dbReference type="Proteomes" id="UP001303222"/>
    </source>
</evidence>
<accession>A0AAN6NQG7</accession>
<feature type="chain" id="PRO_5042852421" evidence="1">
    <location>
        <begin position="21"/>
        <end position="128"/>
    </location>
</feature>
<dbReference type="Proteomes" id="UP001303222">
    <property type="component" value="Unassembled WGS sequence"/>
</dbReference>
<reference evidence="2" key="1">
    <citation type="journal article" date="2023" name="Mol. Phylogenet. Evol.">
        <title>Genome-scale phylogeny and comparative genomics of the fungal order Sordariales.</title>
        <authorList>
            <person name="Hensen N."/>
            <person name="Bonometti L."/>
            <person name="Westerberg I."/>
            <person name="Brannstrom I.O."/>
            <person name="Guillou S."/>
            <person name="Cros-Aarteil S."/>
            <person name="Calhoun S."/>
            <person name="Haridas S."/>
            <person name="Kuo A."/>
            <person name="Mondo S."/>
            <person name="Pangilinan J."/>
            <person name="Riley R."/>
            <person name="LaButti K."/>
            <person name="Andreopoulos B."/>
            <person name="Lipzen A."/>
            <person name="Chen C."/>
            <person name="Yan M."/>
            <person name="Daum C."/>
            <person name="Ng V."/>
            <person name="Clum A."/>
            <person name="Steindorff A."/>
            <person name="Ohm R.A."/>
            <person name="Martin F."/>
            <person name="Silar P."/>
            <person name="Natvig D.O."/>
            <person name="Lalanne C."/>
            <person name="Gautier V."/>
            <person name="Ament-Velasquez S.L."/>
            <person name="Kruys A."/>
            <person name="Hutchinson M.I."/>
            <person name="Powell A.J."/>
            <person name="Barry K."/>
            <person name="Miller A.N."/>
            <person name="Grigoriev I.V."/>
            <person name="Debuchy R."/>
            <person name="Gladieux P."/>
            <person name="Hiltunen Thoren M."/>
            <person name="Johannesson H."/>
        </authorList>
    </citation>
    <scope>NUCLEOTIDE SEQUENCE</scope>
    <source>
        <strain evidence="2">CBS 626.80</strain>
    </source>
</reference>
<protein>
    <submittedName>
        <fullName evidence="2">Uncharacterized protein</fullName>
    </submittedName>
</protein>
<dbReference type="AlphaFoldDB" id="A0AAN6NQG7"/>
<keyword evidence="3" id="KW-1185">Reference proteome</keyword>
<comment type="caution">
    <text evidence="2">The sequence shown here is derived from an EMBL/GenBank/DDBJ whole genome shotgun (WGS) entry which is preliminary data.</text>
</comment>
<keyword evidence="1" id="KW-0732">Signal</keyword>
<dbReference type="EMBL" id="MU859221">
    <property type="protein sequence ID" value="KAK3949259.1"/>
    <property type="molecule type" value="Genomic_DNA"/>
</dbReference>
<reference evidence="2" key="2">
    <citation type="submission" date="2023-06" db="EMBL/GenBank/DDBJ databases">
        <authorList>
            <consortium name="Lawrence Berkeley National Laboratory"/>
            <person name="Mondo S.J."/>
            <person name="Hensen N."/>
            <person name="Bonometti L."/>
            <person name="Westerberg I."/>
            <person name="Brannstrom I.O."/>
            <person name="Guillou S."/>
            <person name="Cros-Aarteil S."/>
            <person name="Calhoun S."/>
            <person name="Haridas S."/>
            <person name="Kuo A."/>
            <person name="Pangilinan J."/>
            <person name="Riley R."/>
            <person name="Labutti K."/>
            <person name="Andreopoulos B."/>
            <person name="Lipzen A."/>
            <person name="Chen C."/>
            <person name="Yanf M."/>
            <person name="Daum C."/>
            <person name="Ng V."/>
            <person name="Clum A."/>
            <person name="Steindorff A."/>
            <person name="Ohm R."/>
            <person name="Martin F."/>
            <person name="Silar P."/>
            <person name="Natvig D."/>
            <person name="Lalanne C."/>
            <person name="Gautier V."/>
            <person name="Ament-Velasquez S.L."/>
            <person name="Kruys A."/>
            <person name="Hutchinson M.I."/>
            <person name="Powell A.J."/>
            <person name="Barry K."/>
            <person name="Miller A.N."/>
            <person name="Grigoriev I.V."/>
            <person name="Debuchy R."/>
            <person name="Gladieux P."/>
            <person name="Thoren M.H."/>
            <person name="Johannesson H."/>
        </authorList>
    </citation>
    <scope>NUCLEOTIDE SEQUENCE</scope>
    <source>
        <strain evidence="2">CBS 626.80</strain>
    </source>
</reference>
<name>A0AAN6NQG7_9PEZI</name>
<gene>
    <name evidence="2" type="ORF">QBC32DRAFT_379135</name>
</gene>
<evidence type="ECO:0000256" key="1">
    <source>
        <dbReference type="SAM" id="SignalP"/>
    </source>
</evidence>